<dbReference type="InterPro" id="IPR001650">
    <property type="entry name" value="Helicase_C-like"/>
</dbReference>
<dbReference type="InterPro" id="IPR044972">
    <property type="entry name" value="Mot1"/>
</dbReference>
<dbReference type="PANTHER" id="PTHR36498:SF1">
    <property type="entry name" value="TATA-BINDING PROTEIN-ASSOCIATED FACTOR 172"/>
    <property type="match status" value="1"/>
</dbReference>
<dbReference type="PANTHER" id="PTHR36498">
    <property type="entry name" value="TATA-BINDING PROTEIN-ASSOCIATED FACTOR 172"/>
    <property type="match status" value="1"/>
</dbReference>
<dbReference type="InterPro" id="IPR014001">
    <property type="entry name" value="Helicase_ATP-bd"/>
</dbReference>
<dbReference type="GO" id="GO:0017025">
    <property type="term" value="F:TBP-class protein binding"/>
    <property type="evidence" value="ECO:0007669"/>
    <property type="project" value="InterPro"/>
</dbReference>
<dbReference type="GO" id="GO:0016887">
    <property type="term" value="F:ATP hydrolysis activity"/>
    <property type="evidence" value="ECO:0007669"/>
    <property type="project" value="InterPro"/>
</dbReference>
<sequence length="575" mass="64263">MATDHKERAAKYQNSKEPGCAPLPSIVVCPPTLVGHWVYEVNKFVTTSYLNPLMYAGPLAERTRLQKKVPKHNLIVASYDVVRNDIEFFSNIKWNYCILDEGHIIRNGKTKLAKATKQLVCNHRLILSGTPIQNNVLDLWSLFDFLMPGFLGTEQQFQARYGRPILQSRDAKSSSREQEAGALAMESLHRQVLPFILRRLKEDVLQDLPPKIVQDYYCDLSPLQVELYEDFAKSRAKRTVDETVTATDDSSDKKVSSQGTTHIFQALQYLRKVCNHPALVLGPSHPRYDEMLSRLGQEGTSLHDITHAPKLTALKQLLNDCGIGQSTTGSAQPSSSGKDQNSQQGQGLDTVPVVNQHRVLLFCQLKGMLDIVEKDLLKARMPSVTYLRLDGTVAPGSRHDIVHRFNNDPSIDILLLTTHVGGLGLNLTGADTVIFVEHDWNPMKDLQAMDRAHRIGQKKVVNVYRLVTRGSLEEKIMGLQKFKLAVANSVITQENSSLHTMGTDQLLDLFVLDRQSGKSLTAASNGQASGTAGKDRAVKKETVRSILDSLEELWDEGQYESEYNMDAFMESLGKK</sequence>
<dbReference type="InterPro" id="IPR038718">
    <property type="entry name" value="SNF2-like_sf"/>
</dbReference>
<dbReference type="SMART" id="SM00490">
    <property type="entry name" value="HELICc"/>
    <property type="match status" value="1"/>
</dbReference>
<proteinExistence type="predicted"/>
<dbReference type="Gene3D" id="3.40.50.300">
    <property type="entry name" value="P-loop containing nucleotide triphosphate hydrolases"/>
    <property type="match status" value="1"/>
</dbReference>
<dbReference type="Gene3D" id="3.40.50.10810">
    <property type="entry name" value="Tandem AAA-ATPase domain"/>
    <property type="match status" value="1"/>
</dbReference>
<dbReference type="FunFam" id="3.40.50.300:FF:000428">
    <property type="entry name" value="TATA-binding protein-associated factor 172"/>
    <property type="match status" value="1"/>
</dbReference>
<feature type="region of interest" description="Disordered" evidence="2">
    <location>
        <begin position="325"/>
        <end position="347"/>
    </location>
</feature>
<comment type="caution">
    <text evidence="5">The sequence shown here is derived from an EMBL/GenBank/DDBJ whole genome shotgun (WGS) entry which is preliminary data.</text>
</comment>
<evidence type="ECO:0000259" key="3">
    <source>
        <dbReference type="PROSITE" id="PS51192"/>
    </source>
</evidence>
<evidence type="ECO:0000259" key="4">
    <source>
        <dbReference type="PROSITE" id="PS51194"/>
    </source>
</evidence>
<dbReference type="InterPro" id="IPR000330">
    <property type="entry name" value="SNF2_N"/>
</dbReference>
<keyword evidence="6" id="KW-1185">Reference proteome</keyword>
<keyword evidence="1" id="KW-0378">Hydrolase</keyword>
<evidence type="ECO:0000256" key="1">
    <source>
        <dbReference type="ARBA" id="ARBA00022801"/>
    </source>
</evidence>
<dbReference type="InterPro" id="IPR049730">
    <property type="entry name" value="SNF2/RAD54-like_C"/>
</dbReference>
<feature type="domain" description="Helicase C-terminal" evidence="4">
    <location>
        <begin position="346"/>
        <end position="498"/>
    </location>
</feature>
<dbReference type="SUPFAM" id="SSF52540">
    <property type="entry name" value="P-loop containing nucleoside triphosphate hydrolases"/>
    <property type="match status" value="2"/>
</dbReference>
<dbReference type="PROSITE" id="PS51194">
    <property type="entry name" value="HELICASE_CTER"/>
    <property type="match status" value="1"/>
</dbReference>
<evidence type="ECO:0000256" key="2">
    <source>
        <dbReference type="SAM" id="MobiDB-lite"/>
    </source>
</evidence>
<dbReference type="Proteomes" id="UP000735302">
    <property type="component" value="Unassembled WGS sequence"/>
</dbReference>
<dbReference type="EMBL" id="BLXT01004960">
    <property type="protein sequence ID" value="GFO18594.1"/>
    <property type="molecule type" value="Genomic_DNA"/>
</dbReference>
<evidence type="ECO:0000313" key="5">
    <source>
        <dbReference type="EMBL" id="GFO18594.1"/>
    </source>
</evidence>
<accession>A0AAV4BIA3</accession>
<feature type="domain" description="Helicase ATP-binding" evidence="3">
    <location>
        <begin position="1"/>
        <end position="149"/>
    </location>
</feature>
<dbReference type="Pfam" id="PF00176">
    <property type="entry name" value="SNF2-rel_dom"/>
    <property type="match status" value="1"/>
</dbReference>
<dbReference type="PROSITE" id="PS51192">
    <property type="entry name" value="HELICASE_ATP_BIND_1"/>
    <property type="match status" value="1"/>
</dbReference>
<dbReference type="Pfam" id="PF00271">
    <property type="entry name" value="Helicase_C"/>
    <property type="match status" value="1"/>
</dbReference>
<reference evidence="5 6" key="1">
    <citation type="journal article" date="2021" name="Elife">
        <title>Chloroplast acquisition without the gene transfer in kleptoplastic sea slugs, Plakobranchus ocellatus.</title>
        <authorList>
            <person name="Maeda T."/>
            <person name="Takahashi S."/>
            <person name="Yoshida T."/>
            <person name="Shimamura S."/>
            <person name="Takaki Y."/>
            <person name="Nagai Y."/>
            <person name="Toyoda A."/>
            <person name="Suzuki Y."/>
            <person name="Arimoto A."/>
            <person name="Ishii H."/>
            <person name="Satoh N."/>
            <person name="Nishiyama T."/>
            <person name="Hasebe M."/>
            <person name="Maruyama T."/>
            <person name="Minagawa J."/>
            <person name="Obokata J."/>
            <person name="Shigenobu S."/>
        </authorList>
    </citation>
    <scope>NUCLEOTIDE SEQUENCE [LARGE SCALE GENOMIC DNA]</scope>
</reference>
<dbReference type="GO" id="GO:0003677">
    <property type="term" value="F:DNA binding"/>
    <property type="evidence" value="ECO:0007669"/>
    <property type="project" value="InterPro"/>
</dbReference>
<dbReference type="CDD" id="cd18793">
    <property type="entry name" value="SF2_C_SNF"/>
    <property type="match status" value="1"/>
</dbReference>
<organism evidence="5 6">
    <name type="scientific">Plakobranchus ocellatus</name>
    <dbReference type="NCBI Taxonomy" id="259542"/>
    <lineage>
        <taxon>Eukaryota</taxon>
        <taxon>Metazoa</taxon>
        <taxon>Spiralia</taxon>
        <taxon>Lophotrochozoa</taxon>
        <taxon>Mollusca</taxon>
        <taxon>Gastropoda</taxon>
        <taxon>Heterobranchia</taxon>
        <taxon>Euthyneura</taxon>
        <taxon>Panpulmonata</taxon>
        <taxon>Sacoglossa</taxon>
        <taxon>Placobranchoidea</taxon>
        <taxon>Plakobranchidae</taxon>
        <taxon>Plakobranchus</taxon>
    </lineage>
</organism>
<evidence type="ECO:0000313" key="6">
    <source>
        <dbReference type="Proteomes" id="UP000735302"/>
    </source>
</evidence>
<dbReference type="AlphaFoldDB" id="A0AAV4BIA3"/>
<name>A0AAV4BIA3_9GAST</name>
<protein>
    <submittedName>
        <fullName evidence="5">TATA-binding protein-associated factor 172</fullName>
    </submittedName>
</protein>
<dbReference type="InterPro" id="IPR027417">
    <property type="entry name" value="P-loop_NTPase"/>
</dbReference>
<dbReference type="GO" id="GO:0005524">
    <property type="term" value="F:ATP binding"/>
    <property type="evidence" value="ECO:0007669"/>
    <property type="project" value="InterPro"/>
</dbReference>
<gene>
    <name evidence="5" type="ORF">PoB_004509900</name>
</gene>